<evidence type="ECO:0000259" key="3">
    <source>
        <dbReference type="SMART" id="SM00769"/>
    </source>
</evidence>
<sequence length="289" mass="31743">MKQIILSKWRLFAAFTGSLLLSSCALLQDVTQIQAPRVSFEDVRYTGISFDAIDFAVDVNIHNYNPVSINFSGFDYQFDINGNSFLTGQQDYAFSIASMDRTTVQIPVSINFQDLYNTVSSLLTEDQASYRMAGGVSFDVPVLGQLRIPFSKSGKFPAVKLPDISVNSLRVTRLDISGADIALNLSIANPNAFELLLNRIDYALQINGRNWIQGVGEQQTRIAQNSSAPISLGMSLDFVQVGLTLYQILSGQNQVNYQLQGSLDVGSSLPLLQQATIPLNRSGVLNISR</sequence>
<dbReference type="PROSITE" id="PS51257">
    <property type="entry name" value="PROKAR_LIPOPROTEIN"/>
    <property type="match status" value="1"/>
</dbReference>
<feature type="chain" id="PRO_5006631596" evidence="2">
    <location>
        <begin position="28"/>
        <end position="289"/>
    </location>
</feature>
<dbReference type="InterPro" id="IPR004864">
    <property type="entry name" value="LEA_2"/>
</dbReference>
<dbReference type="AlphaFoldDB" id="A0A0S6W449"/>
<accession>A0A0S6W449</accession>
<feature type="domain" description="Water stress and hypersensitive response" evidence="3">
    <location>
        <begin position="164"/>
        <end position="284"/>
    </location>
</feature>
<evidence type="ECO:0000313" key="5">
    <source>
        <dbReference type="Proteomes" id="UP000030700"/>
    </source>
</evidence>
<dbReference type="HOGENOM" id="CLU_968679_0_0_0"/>
<dbReference type="Proteomes" id="UP000030700">
    <property type="component" value="Unassembled WGS sequence"/>
</dbReference>
<dbReference type="PANTHER" id="PTHR31459:SF2">
    <property type="entry name" value="OS03G0843300 PROTEIN"/>
    <property type="match status" value="1"/>
</dbReference>
<dbReference type="InterPro" id="IPR045043">
    <property type="entry name" value="Lea14-like"/>
</dbReference>
<organism evidence="4">
    <name type="scientific">Candidatus Moduliflexus flocculans</name>
    <dbReference type="NCBI Taxonomy" id="1499966"/>
    <lineage>
        <taxon>Bacteria</taxon>
        <taxon>Candidatus Moduliflexota</taxon>
        <taxon>Candidatus Moduliflexia</taxon>
        <taxon>Candidatus Moduliflexales</taxon>
        <taxon>Candidatus Moduliflexaceae</taxon>
    </lineage>
</organism>
<dbReference type="Pfam" id="PF03168">
    <property type="entry name" value="LEA_2"/>
    <property type="match status" value="2"/>
</dbReference>
<dbReference type="InterPro" id="IPR013990">
    <property type="entry name" value="WHy-dom"/>
</dbReference>
<dbReference type="Gene3D" id="2.60.40.1820">
    <property type="match status" value="2"/>
</dbReference>
<protein>
    <submittedName>
        <fullName evidence="4">Late embryogenesis abundant protein 2</fullName>
    </submittedName>
</protein>
<dbReference type="GO" id="GO:0009269">
    <property type="term" value="P:response to desiccation"/>
    <property type="evidence" value="ECO:0007669"/>
    <property type="project" value="InterPro"/>
</dbReference>
<reference evidence="4" key="1">
    <citation type="journal article" date="2015" name="PeerJ">
        <title>First genomic representation of candidate bacterial phylum KSB3 points to enhanced environmental sensing as a trigger of wastewater bulking.</title>
        <authorList>
            <person name="Sekiguchi Y."/>
            <person name="Ohashi A."/>
            <person name="Parks D.H."/>
            <person name="Yamauchi T."/>
            <person name="Tyson G.W."/>
            <person name="Hugenholtz P."/>
        </authorList>
    </citation>
    <scope>NUCLEOTIDE SEQUENCE [LARGE SCALE GENOMIC DNA]</scope>
</reference>
<feature type="domain" description="Water stress and hypersensitive response" evidence="3">
    <location>
        <begin position="38"/>
        <end position="155"/>
    </location>
</feature>
<keyword evidence="2" id="KW-0732">Signal</keyword>
<proteinExistence type="inferred from homology"/>
<feature type="signal peptide" evidence="2">
    <location>
        <begin position="1"/>
        <end position="27"/>
    </location>
</feature>
<name>A0A0S6W449_9BACT</name>
<dbReference type="STRING" id="1499966.U14_04460"/>
<dbReference type="EMBL" id="DF820459">
    <property type="protein sequence ID" value="GAK53199.1"/>
    <property type="molecule type" value="Genomic_DNA"/>
</dbReference>
<evidence type="ECO:0000313" key="4">
    <source>
        <dbReference type="EMBL" id="GAK53199.1"/>
    </source>
</evidence>
<dbReference type="PANTHER" id="PTHR31459">
    <property type="match status" value="1"/>
</dbReference>
<comment type="similarity">
    <text evidence="1">Belongs to the LEA type 2 family.</text>
</comment>
<evidence type="ECO:0000256" key="2">
    <source>
        <dbReference type="SAM" id="SignalP"/>
    </source>
</evidence>
<gene>
    <name evidence="4" type="ORF">U14_04460</name>
</gene>
<evidence type="ECO:0000256" key="1">
    <source>
        <dbReference type="ARBA" id="ARBA00005960"/>
    </source>
</evidence>
<dbReference type="SMART" id="SM00769">
    <property type="entry name" value="WHy"/>
    <property type="match status" value="2"/>
</dbReference>
<dbReference type="SUPFAM" id="SSF117070">
    <property type="entry name" value="LEA14-like"/>
    <property type="match status" value="2"/>
</dbReference>
<keyword evidence="5" id="KW-1185">Reference proteome</keyword>